<organism evidence="4 5">
    <name type="scientific">Photobacterium sanguinicancri</name>
    <dbReference type="NCBI Taxonomy" id="875932"/>
    <lineage>
        <taxon>Bacteria</taxon>
        <taxon>Pseudomonadati</taxon>
        <taxon>Pseudomonadota</taxon>
        <taxon>Gammaproteobacteria</taxon>
        <taxon>Vibrionales</taxon>
        <taxon>Vibrionaceae</taxon>
        <taxon>Photobacterium</taxon>
    </lineage>
</organism>
<dbReference type="InterPro" id="IPR011250">
    <property type="entry name" value="OMP/PagP_B-barrel"/>
</dbReference>
<evidence type="ECO:0000313" key="4">
    <source>
        <dbReference type="EMBL" id="OZS44792.1"/>
    </source>
</evidence>
<feature type="domain" description="Outer membrane protein beta-barrel" evidence="3">
    <location>
        <begin position="7"/>
        <end position="212"/>
    </location>
</feature>
<dbReference type="RefSeq" id="WP_094956500.1">
    <property type="nucleotide sequence ID" value="NZ_NOIF01000026.1"/>
</dbReference>
<keyword evidence="1 2" id="KW-0732">Signal</keyword>
<comment type="caution">
    <text evidence="4">The sequence shown here is derived from an EMBL/GenBank/DDBJ whole genome shotgun (WGS) entry which is preliminary data.</text>
</comment>
<accession>A0ABX4G178</accession>
<dbReference type="Gene3D" id="2.40.160.20">
    <property type="match status" value="1"/>
</dbReference>
<evidence type="ECO:0000313" key="5">
    <source>
        <dbReference type="Proteomes" id="UP000215999"/>
    </source>
</evidence>
<evidence type="ECO:0000256" key="1">
    <source>
        <dbReference type="ARBA" id="ARBA00022729"/>
    </source>
</evidence>
<reference evidence="4 5" key="1">
    <citation type="journal article" date="2016" name="Antonie Van Leeuwenhoek">
        <title>Photobacterium sanguinicancri sp. nov. isolated from marine animals.</title>
        <authorList>
            <person name="Gomez-Gil B."/>
            <person name="Roque A."/>
            <person name="Rotllant G."/>
            <person name="Romalde J.L."/>
            <person name="Doce A."/>
            <person name="Eggermont M."/>
            <person name="Defoirdt T."/>
        </authorList>
    </citation>
    <scope>NUCLEOTIDE SEQUENCE [LARGE SCALE GENOMIC DNA]</scope>
    <source>
        <strain evidence="4 5">CAIM 1827</strain>
    </source>
</reference>
<sequence>MKKILSVAAVALALSATAVQANEGVYVGASYQFNKITATELNDVFKNDTNTLNLIAGYDVNEFFAVEGNIGLGMGSNSESFDTGAFKEPFSGENNDARFKGKVSNKQGMSYGIHAVGKLPVHEMIGLFAKVGYSSMSYESSLSVKETFSNTPLNASEKTNISGLSYAIGAEFNVMPELAITAEYGVFGESKEFLPQTKFKASGFNIGMKYKF</sequence>
<dbReference type="Proteomes" id="UP000215999">
    <property type="component" value="Unassembled WGS sequence"/>
</dbReference>
<evidence type="ECO:0000256" key="2">
    <source>
        <dbReference type="SAM" id="SignalP"/>
    </source>
</evidence>
<dbReference type="EMBL" id="NOIF01000026">
    <property type="protein sequence ID" value="OZS44792.1"/>
    <property type="molecule type" value="Genomic_DNA"/>
</dbReference>
<name>A0ABX4G178_9GAMM</name>
<dbReference type="SUPFAM" id="SSF56925">
    <property type="entry name" value="OMPA-like"/>
    <property type="match status" value="1"/>
</dbReference>
<dbReference type="Pfam" id="PF13505">
    <property type="entry name" value="OMP_b-brl"/>
    <property type="match status" value="1"/>
</dbReference>
<dbReference type="InterPro" id="IPR027385">
    <property type="entry name" value="Beta-barrel_OMP"/>
</dbReference>
<evidence type="ECO:0000259" key="3">
    <source>
        <dbReference type="Pfam" id="PF13505"/>
    </source>
</evidence>
<gene>
    <name evidence="4" type="ORF">ASV53_06450</name>
</gene>
<keyword evidence="5" id="KW-1185">Reference proteome</keyword>
<protein>
    <recommendedName>
        <fullName evidence="3">Outer membrane protein beta-barrel domain-containing protein</fullName>
    </recommendedName>
</protein>
<feature type="signal peptide" evidence="2">
    <location>
        <begin position="1"/>
        <end position="21"/>
    </location>
</feature>
<proteinExistence type="predicted"/>
<feature type="chain" id="PRO_5045658279" description="Outer membrane protein beta-barrel domain-containing protein" evidence="2">
    <location>
        <begin position="22"/>
        <end position="212"/>
    </location>
</feature>